<sequence length="136" mass="15674">MLYLLIAFAFFSCNQEEPCSVFKLDEPVEIPLHETITHCTELISISFLDITQDSRCPENVVCVWQGLVEVEILFEVQGKEENIKLSSYPQFEGVPNSVNFNGYSIKLVDVTPYPNTTKKYREEDYRLVVQVEKTVD</sequence>
<proteinExistence type="predicted"/>
<dbReference type="STRING" id="1073327.SAMN04488108_1303"/>
<protein>
    <submittedName>
        <fullName evidence="1">Uncharacterized protein</fullName>
    </submittedName>
</protein>
<reference evidence="2" key="1">
    <citation type="submission" date="2016-12" db="EMBL/GenBank/DDBJ databases">
        <authorList>
            <person name="Varghese N."/>
            <person name="Submissions S."/>
        </authorList>
    </citation>
    <scope>NUCLEOTIDE SEQUENCE [LARGE SCALE GENOMIC DNA]</scope>
    <source>
        <strain evidence="2">DSM 25035</strain>
    </source>
</reference>
<accession>A0A1M7Z9C1</accession>
<evidence type="ECO:0000313" key="2">
    <source>
        <dbReference type="Proteomes" id="UP000184609"/>
    </source>
</evidence>
<dbReference type="AlphaFoldDB" id="A0A1M7Z9C1"/>
<dbReference type="EMBL" id="FRXN01000002">
    <property type="protein sequence ID" value="SHO61380.1"/>
    <property type="molecule type" value="Genomic_DNA"/>
</dbReference>
<name>A0A1M7Z9C1_9BACT</name>
<dbReference type="OrthoDB" id="163809at2"/>
<dbReference type="RefSeq" id="WP_073570978.1">
    <property type="nucleotide sequence ID" value="NZ_FRXN01000002.1"/>
</dbReference>
<gene>
    <name evidence="1" type="ORF">SAMN04488108_1303</name>
</gene>
<evidence type="ECO:0000313" key="1">
    <source>
        <dbReference type="EMBL" id="SHO61380.1"/>
    </source>
</evidence>
<keyword evidence="2" id="KW-1185">Reference proteome</keyword>
<organism evidence="1 2">
    <name type="scientific">Algoriphagus zhangzhouensis</name>
    <dbReference type="NCBI Taxonomy" id="1073327"/>
    <lineage>
        <taxon>Bacteria</taxon>
        <taxon>Pseudomonadati</taxon>
        <taxon>Bacteroidota</taxon>
        <taxon>Cytophagia</taxon>
        <taxon>Cytophagales</taxon>
        <taxon>Cyclobacteriaceae</taxon>
        <taxon>Algoriphagus</taxon>
    </lineage>
</organism>
<dbReference type="Proteomes" id="UP000184609">
    <property type="component" value="Unassembled WGS sequence"/>
</dbReference>